<keyword evidence="3" id="KW-1185">Reference proteome</keyword>
<reference evidence="2 3" key="1">
    <citation type="submission" date="2016-12" db="EMBL/GenBank/DDBJ databases">
        <title>The whole genome sequencing and assembly of Bacillus cohnii DSM 6307T strain.</title>
        <authorList>
            <person name="Lee Y.-J."/>
            <person name="Yi H."/>
            <person name="Bahn Y.-S."/>
            <person name="Kim J.F."/>
            <person name="Lee D.-W."/>
        </authorList>
    </citation>
    <scope>NUCLEOTIDE SEQUENCE [LARGE SCALE GENOMIC DNA]</scope>
    <source>
        <strain evidence="2 3">DSM 6307</strain>
    </source>
</reference>
<feature type="transmembrane region" description="Helical" evidence="1">
    <location>
        <begin position="75"/>
        <end position="99"/>
    </location>
</feature>
<feature type="transmembrane region" description="Helical" evidence="1">
    <location>
        <begin position="12"/>
        <end position="31"/>
    </location>
</feature>
<dbReference type="Proteomes" id="UP000215224">
    <property type="component" value="Chromosome"/>
</dbReference>
<dbReference type="KEGG" id="bcoh:BC6307_06570"/>
<proteinExistence type="predicted"/>
<accession>A0A223KNI8</accession>
<organism evidence="2 3">
    <name type="scientific">Sutcliffiella cohnii</name>
    <dbReference type="NCBI Taxonomy" id="33932"/>
    <lineage>
        <taxon>Bacteria</taxon>
        <taxon>Bacillati</taxon>
        <taxon>Bacillota</taxon>
        <taxon>Bacilli</taxon>
        <taxon>Bacillales</taxon>
        <taxon>Bacillaceae</taxon>
        <taxon>Sutcliffiella</taxon>
    </lineage>
</organism>
<evidence type="ECO:0000313" key="3">
    <source>
        <dbReference type="Proteomes" id="UP000215224"/>
    </source>
</evidence>
<keyword evidence="1" id="KW-1133">Transmembrane helix</keyword>
<protein>
    <submittedName>
        <fullName evidence="2">Uncharacterized protein</fullName>
    </submittedName>
</protein>
<dbReference type="EMBL" id="CP018866">
    <property type="protein sequence ID" value="AST90966.1"/>
    <property type="molecule type" value="Genomic_DNA"/>
</dbReference>
<keyword evidence="1" id="KW-0472">Membrane</keyword>
<evidence type="ECO:0000256" key="1">
    <source>
        <dbReference type="SAM" id="Phobius"/>
    </source>
</evidence>
<name>A0A223KNI8_9BACI</name>
<evidence type="ECO:0000313" key="2">
    <source>
        <dbReference type="EMBL" id="AST90966.1"/>
    </source>
</evidence>
<dbReference type="AlphaFoldDB" id="A0A223KNI8"/>
<keyword evidence="1" id="KW-0812">Transmembrane</keyword>
<dbReference type="RefSeq" id="WP_066417130.1">
    <property type="nucleotide sequence ID" value="NZ_CP018866.1"/>
</dbReference>
<sequence>MKSESKTPKKYGPISYLSLLIGLICFFIVFVTPTRIANIGSTIGDYMTIFLTSTGIILLIVGLKRKTEKNGLAILGLILSSSLFIFWIITIILLFTGAIEFAP</sequence>
<feature type="transmembrane region" description="Helical" evidence="1">
    <location>
        <begin position="43"/>
        <end position="63"/>
    </location>
</feature>
<gene>
    <name evidence="2" type="ORF">BC6307_06570</name>
</gene>